<reference evidence="1 2" key="1">
    <citation type="submission" date="2020-08" db="EMBL/GenBank/DDBJ databases">
        <title>Cohnella phylogeny.</title>
        <authorList>
            <person name="Dunlap C."/>
        </authorList>
    </citation>
    <scope>NUCLEOTIDE SEQUENCE [LARGE SCALE GENOMIC DNA]</scope>
    <source>
        <strain evidence="1 2">DSM 25241</strain>
    </source>
</reference>
<evidence type="ECO:0008006" key="3">
    <source>
        <dbReference type="Google" id="ProtNLM"/>
    </source>
</evidence>
<protein>
    <recommendedName>
        <fullName evidence="3">Polyprenyl synthetase</fullName>
    </recommendedName>
</protein>
<dbReference type="SUPFAM" id="SSF48576">
    <property type="entry name" value="Terpenoid synthases"/>
    <property type="match status" value="1"/>
</dbReference>
<name>A0A841SQT7_9BACL</name>
<dbReference type="RefSeq" id="WP_185119532.1">
    <property type="nucleotide sequence ID" value="NZ_JACJVQ010000006.1"/>
</dbReference>
<proteinExistence type="predicted"/>
<evidence type="ECO:0000313" key="1">
    <source>
        <dbReference type="EMBL" id="MBB6634314.1"/>
    </source>
</evidence>
<dbReference type="Proteomes" id="UP000535838">
    <property type="component" value="Unassembled WGS sequence"/>
</dbReference>
<dbReference type="InterPro" id="IPR008949">
    <property type="entry name" value="Isoprenoid_synthase_dom_sf"/>
</dbReference>
<sequence>MNLDEGWREELEIAFAAAEDELRTLPAEFGELALRLLGRSNPLINGGRANRISYLLPYWVGENVRAPIELCRELAIGNLFAMLHFFVLDDAIDGDAGWSSADRRRLLPLGQLLHGLFYRKYLGRFPASSPAWDRLSEYMKQWAAAMAREADSAADPRDFRALAGKAAPIKLCAAALLLEAGRPDRLSAMDEAVDLTLATLQLSDDYADWREDLAEPDGNAFLTLVRELLGEPDGRVPDEKAVNRALYHRGALGKLAELAEDHGARLSSIPECPPSLLAFQRSMAEELRRAADGIDEEVNRLLRGDRLSGLLANLSGG</sequence>
<dbReference type="AlphaFoldDB" id="A0A841SQT7"/>
<accession>A0A841SQT7</accession>
<dbReference type="EMBL" id="JACJVQ010000006">
    <property type="protein sequence ID" value="MBB6634314.1"/>
    <property type="molecule type" value="Genomic_DNA"/>
</dbReference>
<comment type="caution">
    <text evidence="1">The sequence shown here is derived from an EMBL/GenBank/DDBJ whole genome shotgun (WGS) entry which is preliminary data.</text>
</comment>
<evidence type="ECO:0000313" key="2">
    <source>
        <dbReference type="Proteomes" id="UP000535838"/>
    </source>
</evidence>
<gene>
    <name evidence="1" type="ORF">H7B67_09345</name>
</gene>
<keyword evidence="2" id="KW-1185">Reference proteome</keyword>
<organism evidence="1 2">
    <name type="scientific">Cohnella thailandensis</name>
    <dbReference type="NCBI Taxonomy" id="557557"/>
    <lineage>
        <taxon>Bacteria</taxon>
        <taxon>Bacillati</taxon>
        <taxon>Bacillota</taxon>
        <taxon>Bacilli</taxon>
        <taxon>Bacillales</taxon>
        <taxon>Paenibacillaceae</taxon>
        <taxon>Cohnella</taxon>
    </lineage>
</organism>